<dbReference type="STRING" id="665467.SAMN02982931_00006"/>
<accession>A0A1G6A0V2</accession>
<proteinExistence type="predicted"/>
<dbReference type="EMBL" id="FMXQ01000001">
    <property type="protein sequence ID" value="SDB01950.1"/>
    <property type="molecule type" value="Genomic_DNA"/>
</dbReference>
<reference evidence="1 2" key="1">
    <citation type="submission" date="2016-10" db="EMBL/GenBank/DDBJ databases">
        <authorList>
            <person name="de Groot N.N."/>
        </authorList>
    </citation>
    <scope>NUCLEOTIDE SEQUENCE [LARGE SCALE GENOMIC DNA]</scope>
    <source>
        <strain evidence="1 2">ATCC 35022</strain>
    </source>
</reference>
<gene>
    <name evidence="1" type="ORF">SAMN02982931_00006</name>
</gene>
<dbReference type="RefSeq" id="WP_090874182.1">
    <property type="nucleotide sequence ID" value="NZ_FMXQ01000001.1"/>
</dbReference>
<dbReference type="AlphaFoldDB" id="A0A1G6A0V2"/>
<name>A0A1G6A0V2_9HYPH</name>
<organism evidence="1 2">
    <name type="scientific">Bauldia litoralis</name>
    <dbReference type="NCBI Taxonomy" id="665467"/>
    <lineage>
        <taxon>Bacteria</taxon>
        <taxon>Pseudomonadati</taxon>
        <taxon>Pseudomonadota</taxon>
        <taxon>Alphaproteobacteria</taxon>
        <taxon>Hyphomicrobiales</taxon>
        <taxon>Kaistiaceae</taxon>
        <taxon>Bauldia</taxon>
    </lineage>
</organism>
<sequence length="62" mass="6709">MTIKGVESVPDPGESARYIESMARELRRLASGSGLGFLAFLLRMVEDDAAAEARRHDDGQTG</sequence>
<keyword evidence="2" id="KW-1185">Reference proteome</keyword>
<protein>
    <submittedName>
        <fullName evidence="1">Uncharacterized protein</fullName>
    </submittedName>
</protein>
<dbReference type="Proteomes" id="UP000199071">
    <property type="component" value="Unassembled WGS sequence"/>
</dbReference>
<evidence type="ECO:0000313" key="2">
    <source>
        <dbReference type="Proteomes" id="UP000199071"/>
    </source>
</evidence>
<evidence type="ECO:0000313" key="1">
    <source>
        <dbReference type="EMBL" id="SDB01950.1"/>
    </source>
</evidence>